<dbReference type="EMBL" id="OU015584">
    <property type="protein sequence ID" value="CAG5080512.1"/>
    <property type="molecule type" value="Genomic_DNA"/>
</dbReference>
<dbReference type="CDD" id="cd14840">
    <property type="entry name" value="D-Ala-D-Ala_dipeptidase_Aad"/>
    <property type="match status" value="1"/>
</dbReference>
<dbReference type="Gene3D" id="3.30.1380.10">
    <property type="match status" value="1"/>
</dbReference>
<gene>
    <name evidence="11" type="primary">ddpX</name>
    <name evidence="11" type="ORF">CRYO30217_01350</name>
</gene>
<dbReference type="GO" id="GO:0071555">
    <property type="term" value="P:cell wall organization"/>
    <property type="evidence" value="ECO:0007669"/>
    <property type="project" value="UniProtKB-KW"/>
</dbReference>
<dbReference type="AlphaFoldDB" id="A0A916JLV9"/>
<evidence type="ECO:0000313" key="12">
    <source>
        <dbReference type="Proteomes" id="UP000683507"/>
    </source>
</evidence>
<dbReference type="PROSITE" id="PS51257">
    <property type="entry name" value="PROKAR_LIPOPROTEIN"/>
    <property type="match status" value="1"/>
</dbReference>
<comment type="similarity">
    <text evidence="9">Belongs to the peptidase M15D family.</text>
</comment>
<keyword evidence="2 9" id="KW-0645">Protease</keyword>
<feature type="binding site" evidence="9">
    <location>
        <position position="176"/>
    </location>
    <ligand>
        <name>Zn(2+)</name>
        <dbReference type="ChEBI" id="CHEBI:29105"/>
        <note>catalytic</note>
    </ligand>
</feature>
<keyword evidence="3 9" id="KW-0479">Metal-binding</keyword>
<dbReference type="PANTHER" id="PTHR43126">
    <property type="entry name" value="D-ALANYL-D-ALANINE DIPEPTIDASE"/>
    <property type="match status" value="1"/>
</dbReference>
<evidence type="ECO:0000256" key="6">
    <source>
        <dbReference type="ARBA" id="ARBA00022997"/>
    </source>
</evidence>
<keyword evidence="10" id="KW-0732">Signal</keyword>
<keyword evidence="4 9" id="KW-0378">Hydrolase</keyword>
<keyword evidence="6 9" id="KW-0224">Dipeptidase</keyword>
<comment type="cofactor">
    <cofactor evidence="9">
        <name>Zn(2+)</name>
        <dbReference type="ChEBI" id="CHEBI:29105"/>
    </cofactor>
    <text evidence="9">Binds 1 zinc ion per subunit.</text>
</comment>
<keyword evidence="12" id="KW-1185">Reference proteome</keyword>
<dbReference type="GO" id="GO:0008270">
    <property type="term" value="F:zinc ion binding"/>
    <property type="evidence" value="ECO:0007669"/>
    <property type="project" value="UniProtKB-UniRule"/>
</dbReference>
<evidence type="ECO:0000256" key="3">
    <source>
        <dbReference type="ARBA" id="ARBA00022723"/>
    </source>
</evidence>
<comment type="catalytic activity">
    <reaction evidence="1 9">
        <text>D-alanyl-D-alanine + H2O = 2 D-alanine</text>
        <dbReference type="Rhea" id="RHEA:20661"/>
        <dbReference type="ChEBI" id="CHEBI:15377"/>
        <dbReference type="ChEBI" id="CHEBI:57416"/>
        <dbReference type="ChEBI" id="CHEBI:57822"/>
        <dbReference type="EC" id="3.4.13.22"/>
    </reaction>
</comment>
<feature type="active site" description="Proton donor/acceptor" evidence="9">
    <location>
        <position position="241"/>
    </location>
</feature>
<dbReference type="HAMAP" id="MF_01924">
    <property type="entry name" value="A_A_dipeptidase"/>
    <property type="match status" value="1"/>
</dbReference>
<feature type="site" description="Transition state stabilizer" evidence="9">
    <location>
        <position position="137"/>
    </location>
</feature>
<evidence type="ECO:0000256" key="8">
    <source>
        <dbReference type="ARBA" id="ARBA00023316"/>
    </source>
</evidence>
<dbReference type="GO" id="GO:0008237">
    <property type="term" value="F:metallopeptidase activity"/>
    <property type="evidence" value="ECO:0007669"/>
    <property type="project" value="UniProtKB-KW"/>
</dbReference>
<name>A0A916JLV9_9FLAO</name>
<dbReference type="EC" id="3.4.13.22" evidence="9"/>
<evidence type="ECO:0000256" key="7">
    <source>
        <dbReference type="ARBA" id="ARBA00023049"/>
    </source>
</evidence>
<keyword evidence="8" id="KW-0961">Cell wall biogenesis/degradation</keyword>
<feature type="signal peptide" evidence="10">
    <location>
        <begin position="1"/>
        <end position="21"/>
    </location>
</feature>
<comment type="function">
    <text evidence="9">Catalyzes hydrolysis of the D-alanyl-D-alanine dipeptide.</text>
</comment>
<dbReference type="PANTHER" id="PTHR43126:SF2">
    <property type="entry name" value="D-ALANYL-D-ALANINE DIPEPTIDASE"/>
    <property type="match status" value="1"/>
</dbReference>
<evidence type="ECO:0000256" key="4">
    <source>
        <dbReference type="ARBA" id="ARBA00022801"/>
    </source>
</evidence>
<keyword evidence="5 9" id="KW-0862">Zinc</keyword>
<dbReference type="KEGG" id="ptan:CRYO30217_01350"/>
<feature type="binding site" evidence="9">
    <location>
        <position position="169"/>
    </location>
    <ligand>
        <name>Zn(2+)</name>
        <dbReference type="ChEBI" id="CHEBI:29105"/>
        <note>catalytic</note>
    </ligand>
</feature>
<dbReference type="Proteomes" id="UP000683507">
    <property type="component" value="Chromosome"/>
</dbReference>
<dbReference type="GO" id="GO:0160237">
    <property type="term" value="F:D-Ala-D-Ala dipeptidase activity"/>
    <property type="evidence" value="ECO:0007669"/>
    <property type="project" value="UniProtKB-EC"/>
</dbReference>
<evidence type="ECO:0000256" key="1">
    <source>
        <dbReference type="ARBA" id="ARBA00001362"/>
    </source>
</evidence>
<organism evidence="11 12">
    <name type="scientific">Parvicella tangerina</name>
    <dbReference type="NCBI Taxonomy" id="2829795"/>
    <lineage>
        <taxon>Bacteria</taxon>
        <taxon>Pseudomonadati</taxon>
        <taxon>Bacteroidota</taxon>
        <taxon>Flavobacteriia</taxon>
        <taxon>Flavobacteriales</taxon>
        <taxon>Parvicellaceae</taxon>
        <taxon>Parvicella</taxon>
    </lineage>
</organism>
<dbReference type="InterPro" id="IPR009045">
    <property type="entry name" value="Zn_M74/Hedgehog-like"/>
</dbReference>
<keyword evidence="7 9" id="KW-0482">Metalloprotease</keyword>
<protein>
    <recommendedName>
        <fullName evidence="9">D-alanyl-D-alanine dipeptidase</fullName>
        <shortName evidence="9">D-Ala-D-Ala dipeptidase</shortName>
        <ecNumber evidence="9">3.4.13.22</ecNumber>
    </recommendedName>
</protein>
<sequence>MKYLLPPLLILLILLTGCSNEVTTDRSHESAEHDSTLTVTVMDSVILDTVQEKVQEPPCYWDEYFISQGLANIQDVDSTIKVELKYSTADNFMKKDVYGCLNHCYLQPDVAERLKVCQAKLKSIDSNLSLLVYDGLRPRLVQQYMWDLLDMPLNEKVKFVSNPAKGSLHNFGAAVDITLYDETTQQALDMGTPYDYIGVLAWPTKEAAMLQDSLLTQEQVDNRILLRKVMKEGNFFNIQTEWWHFNACYRDKAKELYWIVEGDSSFLKEEL</sequence>
<accession>A0A916JLV9</accession>
<reference evidence="11" key="1">
    <citation type="submission" date="2021-04" db="EMBL/GenBank/DDBJ databases">
        <authorList>
            <person name="Rodrigo-Torres L."/>
            <person name="Arahal R. D."/>
            <person name="Lucena T."/>
        </authorList>
    </citation>
    <scope>NUCLEOTIDE SEQUENCE</scope>
    <source>
        <strain evidence="11">AS29M-1</strain>
    </source>
</reference>
<dbReference type="Pfam" id="PF01427">
    <property type="entry name" value="Peptidase_M15"/>
    <property type="match status" value="1"/>
</dbReference>
<dbReference type="RefSeq" id="WP_258541550.1">
    <property type="nucleotide sequence ID" value="NZ_OU015584.1"/>
</dbReference>
<feature type="chain" id="PRO_5037525015" description="D-alanyl-D-alanine dipeptidase" evidence="10">
    <location>
        <begin position="22"/>
        <end position="271"/>
    </location>
</feature>
<evidence type="ECO:0000256" key="5">
    <source>
        <dbReference type="ARBA" id="ARBA00022833"/>
    </source>
</evidence>
<dbReference type="GO" id="GO:0006508">
    <property type="term" value="P:proteolysis"/>
    <property type="evidence" value="ECO:0007669"/>
    <property type="project" value="UniProtKB-KW"/>
</dbReference>
<dbReference type="SUPFAM" id="SSF55166">
    <property type="entry name" value="Hedgehog/DD-peptidase"/>
    <property type="match status" value="1"/>
</dbReference>
<evidence type="ECO:0000256" key="10">
    <source>
        <dbReference type="SAM" id="SignalP"/>
    </source>
</evidence>
<evidence type="ECO:0000256" key="9">
    <source>
        <dbReference type="HAMAP-Rule" id="MF_01924"/>
    </source>
</evidence>
<evidence type="ECO:0000313" key="11">
    <source>
        <dbReference type="EMBL" id="CAG5080512.1"/>
    </source>
</evidence>
<feature type="binding site" evidence="9">
    <location>
        <position position="244"/>
    </location>
    <ligand>
        <name>Zn(2+)</name>
        <dbReference type="ChEBI" id="CHEBI:29105"/>
        <note>catalytic</note>
    </ligand>
</feature>
<proteinExistence type="inferred from homology"/>
<evidence type="ECO:0000256" key="2">
    <source>
        <dbReference type="ARBA" id="ARBA00022670"/>
    </source>
</evidence>
<dbReference type="InterPro" id="IPR000755">
    <property type="entry name" value="A_A_dipeptidase"/>
</dbReference>